<keyword evidence="3" id="KW-1185">Reference proteome</keyword>
<evidence type="ECO:0000313" key="3">
    <source>
        <dbReference type="Proteomes" id="UP000693970"/>
    </source>
</evidence>
<feature type="region of interest" description="Disordered" evidence="1">
    <location>
        <begin position="21"/>
        <end position="44"/>
    </location>
</feature>
<comment type="caution">
    <text evidence="2">The sequence shown here is derived from an EMBL/GenBank/DDBJ whole genome shotgun (WGS) entry which is preliminary data.</text>
</comment>
<dbReference type="AlphaFoldDB" id="A0A9K3KXU7"/>
<feature type="compositionally biased region" description="Basic residues" evidence="1">
    <location>
        <begin position="216"/>
        <end position="235"/>
    </location>
</feature>
<dbReference type="Proteomes" id="UP000693970">
    <property type="component" value="Unassembled WGS sequence"/>
</dbReference>
<accession>A0A9K3KXU7</accession>
<reference evidence="2" key="2">
    <citation type="submission" date="2021-04" db="EMBL/GenBank/DDBJ databases">
        <authorList>
            <person name="Podell S."/>
        </authorList>
    </citation>
    <scope>NUCLEOTIDE SEQUENCE</scope>
    <source>
        <strain evidence="2">Hildebrandi</strain>
    </source>
</reference>
<evidence type="ECO:0000256" key="1">
    <source>
        <dbReference type="SAM" id="MobiDB-lite"/>
    </source>
</evidence>
<feature type="region of interest" description="Disordered" evidence="1">
    <location>
        <begin position="200"/>
        <end position="350"/>
    </location>
</feature>
<sequence>MTSTASSRGISLCEALEAGRTIVPPGTEDRSLSLSSGYTADPSEFTERSVSSSVCLSETGQVMVSTRMYSPKYSGKTPSFLPPPPLTEGEAEVFELPRKPKSIRRSSMFGSTTSISNSIHETAKKPLNSNMTKPRRRSFFGSGATIDQDLPHQSQLEHLANESALRLDVHDKIAESPASLPRSSARSTFFNVSCRSITKDGTEESCDNRSTSTRNSKSKSGRKIAKFFSHIRKTHNEHPACSGGISKSTMDSTASHELEALPEQGKKQRSRRRHSLFGGMGGAEKRSQEDTVASRSLTRPPPTPAHPRRRRRSLFGNVDAEKEGGADAHSSARPTESTNHHQKPGFQRLLGKGTETETAALTPRINNPYELVNNERIRRNLHPFIRSMLLDSVAKDVALQLSRSNGARCRPTDYHGNIGKGVDVWTIHEKMMAQKGTEKSNIISSHFYHYGIGIARDREGQIYLCQLFQ</sequence>
<reference evidence="2" key="1">
    <citation type="journal article" date="2021" name="Sci. Rep.">
        <title>Diploid genomic architecture of Nitzschia inconspicua, an elite biomass production diatom.</title>
        <authorList>
            <person name="Oliver A."/>
            <person name="Podell S."/>
            <person name="Pinowska A."/>
            <person name="Traller J.C."/>
            <person name="Smith S.R."/>
            <person name="McClure R."/>
            <person name="Beliaev A."/>
            <person name="Bohutskyi P."/>
            <person name="Hill E.A."/>
            <person name="Rabines A."/>
            <person name="Zheng H."/>
            <person name="Allen L.Z."/>
            <person name="Kuo A."/>
            <person name="Grigoriev I.V."/>
            <person name="Allen A.E."/>
            <person name="Hazlebeck D."/>
            <person name="Allen E.E."/>
        </authorList>
    </citation>
    <scope>NUCLEOTIDE SEQUENCE</scope>
    <source>
        <strain evidence="2">Hildebrandi</strain>
    </source>
</reference>
<dbReference type="EMBL" id="JAGRRH010000017">
    <property type="protein sequence ID" value="KAG7351995.1"/>
    <property type="molecule type" value="Genomic_DNA"/>
</dbReference>
<gene>
    <name evidence="2" type="ORF">IV203_008043</name>
</gene>
<name>A0A9K3KXU7_9STRA</name>
<protein>
    <recommendedName>
        <fullName evidence="4">SCP domain-containing protein</fullName>
    </recommendedName>
</protein>
<evidence type="ECO:0008006" key="4">
    <source>
        <dbReference type="Google" id="ProtNLM"/>
    </source>
</evidence>
<evidence type="ECO:0000313" key="2">
    <source>
        <dbReference type="EMBL" id="KAG7351995.1"/>
    </source>
</evidence>
<organism evidence="2 3">
    <name type="scientific">Nitzschia inconspicua</name>
    <dbReference type="NCBI Taxonomy" id="303405"/>
    <lineage>
        <taxon>Eukaryota</taxon>
        <taxon>Sar</taxon>
        <taxon>Stramenopiles</taxon>
        <taxon>Ochrophyta</taxon>
        <taxon>Bacillariophyta</taxon>
        <taxon>Bacillariophyceae</taxon>
        <taxon>Bacillariophycidae</taxon>
        <taxon>Bacillariales</taxon>
        <taxon>Bacillariaceae</taxon>
        <taxon>Nitzschia</taxon>
    </lineage>
</organism>
<proteinExistence type="predicted"/>